<dbReference type="GO" id="GO:0032297">
    <property type="term" value="P:negative regulation of DNA-templated DNA replication initiation"/>
    <property type="evidence" value="ECO:0007669"/>
    <property type="project" value="InterPro"/>
</dbReference>
<gene>
    <name evidence="2" type="primary">hda</name>
    <name evidence="2" type="ORF">CWE06_03300</name>
</gene>
<evidence type="ECO:0000313" key="2">
    <source>
        <dbReference type="EMBL" id="RUO21885.1"/>
    </source>
</evidence>
<dbReference type="Gene3D" id="1.10.8.60">
    <property type="match status" value="1"/>
</dbReference>
<name>A0A432VZ00_9GAMM</name>
<keyword evidence="3" id="KW-1185">Reference proteome</keyword>
<dbReference type="InterPro" id="IPR002611">
    <property type="entry name" value="IstB_ATP-bd"/>
</dbReference>
<feature type="domain" description="AAA+ ATPase" evidence="1">
    <location>
        <begin position="56"/>
        <end position="177"/>
    </location>
</feature>
<dbReference type="InterPro" id="IPR003593">
    <property type="entry name" value="AAA+_ATPase"/>
</dbReference>
<dbReference type="EMBL" id="PIPI01000001">
    <property type="protein sequence ID" value="RUO21885.1"/>
    <property type="molecule type" value="Genomic_DNA"/>
</dbReference>
<evidence type="ECO:0000259" key="1">
    <source>
        <dbReference type="SMART" id="SM00382"/>
    </source>
</evidence>
<comment type="caution">
    <text evidence="2">The sequence shown here is derived from an EMBL/GenBank/DDBJ whole genome shotgun (WGS) entry which is preliminary data.</text>
</comment>
<accession>A0A432VZ00</accession>
<dbReference type="InterPro" id="IPR027417">
    <property type="entry name" value="P-loop_NTPase"/>
</dbReference>
<sequence>MAVADSNSRRSAELAQQLALPVQLPVHASFKTFIGTQNEAAVGHLLQLNQSEWRADQQFTLLVGPSGTGKSHLLCALCEQAADMGQQSIYLPLSELNQPDAHVVLQGLEHYDLVVLDDIDQVCADRDWAEALFALINRFSDQRQSLLVMSAASGANSLAIALPDLRSRLQLAVTFKLQPLPDDAKVHALQLHAKMRGLELSREVGEFLLLRVERDMQVLMDLLDRLDKASMAQQRRLTVPFVKQVLVL</sequence>
<dbReference type="Pfam" id="PF01695">
    <property type="entry name" value="IstB_IS21"/>
    <property type="match status" value="1"/>
</dbReference>
<reference evidence="2 3" key="1">
    <citation type="journal article" date="2011" name="Front. Microbiol.">
        <title>Genomic signatures of strain selection and enhancement in Bacillus atrophaeus var. globigii, a historical biowarfare simulant.</title>
        <authorList>
            <person name="Gibbons H.S."/>
            <person name="Broomall S.M."/>
            <person name="McNew L.A."/>
            <person name="Daligault H."/>
            <person name="Chapman C."/>
            <person name="Bruce D."/>
            <person name="Karavis M."/>
            <person name="Krepps M."/>
            <person name="McGregor P.A."/>
            <person name="Hong C."/>
            <person name="Park K.H."/>
            <person name="Akmal A."/>
            <person name="Feldman A."/>
            <person name="Lin J.S."/>
            <person name="Chang W.E."/>
            <person name="Higgs B.W."/>
            <person name="Demirev P."/>
            <person name="Lindquist J."/>
            <person name="Liem A."/>
            <person name="Fochler E."/>
            <person name="Read T.D."/>
            <person name="Tapia R."/>
            <person name="Johnson S."/>
            <person name="Bishop-Lilly K.A."/>
            <person name="Detter C."/>
            <person name="Han C."/>
            <person name="Sozhamannan S."/>
            <person name="Rosenzweig C.N."/>
            <person name="Skowronski E.W."/>
        </authorList>
    </citation>
    <scope>NUCLEOTIDE SEQUENCE [LARGE SCALE GENOMIC DNA]</scope>
    <source>
        <strain evidence="2 3">AK5</strain>
    </source>
</reference>
<dbReference type="InterPro" id="IPR055199">
    <property type="entry name" value="Hda_lid"/>
</dbReference>
<dbReference type="GO" id="GO:0005524">
    <property type="term" value="F:ATP binding"/>
    <property type="evidence" value="ECO:0007669"/>
    <property type="project" value="InterPro"/>
</dbReference>
<proteinExistence type="predicted"/>
<protein>
    <submittedName>
        <fullName evidence="2">DnaA regulatory inactivator Hda</fullName>
    </submittedName>
</protein>
<dbReference type="PANTHER" id="PTHR30050:SF5">
    <property type="entry name" value="DNAA REGULATORY INACTIVATOR HDA"/>
    <property type="match status" value="1"/>
</dbReference>
<dbReference type="AlphaFoldDB" id="A0A432VZ00"/>
<dbReference type="CDD" id="cd00009">
    <property type="entry name" value="AAA"/>
    <property type="match status" value="1"/>
</dbReference>
<dbReference type="Pfam" id="PF22688">
    <property type="entry name" value="Hda_lid"/>
    <property type="match status" value="1"/>
</dbReference>
<dbReference type="SMART" id="SM00382">
    <property type="entry name" value="AAA"/>
    <property type="match status" value="1"/>
</dbReference>
<dbReference type="RefSeq" id="WP_126791128.1">
    <property type="nucleotide sequence ID" value="NZ_PIPI01000001.1"/>
</dbReference>
<dbReference type="SUPFAM" id="SSF52540">
    <property type="entry name" value="P-loop containing nucleoside triphosphate hydrolases"/>
    <property type="match status" value="1"/>
</dbReference>
<dbReference type="GO" id="GO:0006270">
    <property type="term" value="P:DNA replication initiation"/>
    <property type="evidence" value="ECO:0007669"/>
    <property type="project" value="TreeGrafter"/>
</dbReference>
<evidence type="ECO:0000313" key="3">
    <source>
        <dbReference type="Proteomes" id="UP000288212"/>
    </source>
</evidence>
<dbReference type="OrthoDB" id="9784878at2"/>
<dbReference type="PANTHER" id="PTHR30050">
    <property type="entry name" value="CHROMOSOMAL REPLICATION INITIATOR PROTEIN DNAA"/>
    <property type="match status" value="1"/>
</dbReference>
<dbReference type="InterPro" id="IPR017788">
    <property type="entry name" value="Hda"/>
</dbReference>
<dbReference type="Proteomes" id="UP000288212">
    <property type="component" value="Unassembled WGS sequence"/>
</dbReference>
<organism evidence="2 3">
    <name type="scientific">Aliidiomarina haloalkalitolerans</name>
    <dbReference type="NCBI Taxonomy" id="859059"/>
    <lineage>
        <taxon>Bacteria</taxon>
        <taxon>Pseudomonadati</taxon>
        <taxon>Pseudomonadota</taxon>
        <taxon>Gammaproteobacteria</taxon>
        <taxon>Alteromonadales</taxon>
        <taxon>Idiomarinaceae</taxon>
        <taxon>Aliidiomarina</taxon>
    </lineage>
</organism>
<dbReference type="Gene3D" id="3.40.50.300">
    <property type="entry name" value="P-loop containing nucleotide triphosphate hydrolases"/>
    <property type="match status" value="1"/>
</dbReference>
<dbReference type="NCBIfam" id="TIGR03420">
    <property type="entry name" value="DnaA_homol_Hda"/>
    <property type="match status" value="1"/>
</dbReference>